<keyword evidence="9" id="KW-0812">Transmembrane</keyword>
<feature type="compositionally biased region" description="Pro residues" evidence="8">
    <location>
        <begin position="55"/>
        <end position="66"/>
    </location>
</feature>
<evidence type="ECO:0000256" key="8">
    <source>
        <dbReference type="SAM" id="MobiDB-lite"/>
    </source>
</evidence>
<organism evidence="11 12">
    <name type="scientific">Streptomyces cavourensis</name>
    <dbReference type="NCBI Taxonomy" id="67258"/>
    <lineage>
        <taxon>Bacteria</taxon>
        <taxon>Bacillati</taxon>
        <taxon>Actinomycetota</taxon>
        <taxon>Actinomycetes</taxon>
        <taxon>Kitasatosporales</taxon>
        <taxon>Streptomycetaceae</taxon>
        <taxon>Streptomyces</taxon>
    </lineage>
</organism>
<evidence type="ECO:0000256" key="7">
    <source>
        <dbReference type="RuleBase" id="RU004016"/>
    </source>
</evidence>
<dbReference type="Pfam" id="PF00768">
    <property type="entry name" value="Peptidase_S11"/>
    <property type="match status" value="1"/>
</dbReference>
<evidence type="ECO:0000256" key="2">
    <source>
        <dbReference type="ARBA" id="ARBA00022729"/>
    </source>
</evidence>
<keyword evidence="2" id="KW-0732">Signal</keyword>
<protein>
    <submittedName>
        <fullName evidence="11">D-alanyl-D-alanine carboxypeptidase</fullName>
    </submittedName>
</protein>
<feature type="domain" description="Peptidase S11 D-alanyl-D-alanine carboxypeptidase A N-terminal" evidence="10">
    <location>
        <begin position="173"/>
        <end position="379"/>
    </location>
</feature>
<dbReference type="InterPro" id="IPR018044">
    <property type="entry name" value="Peptidase_S11"/>
</dbReference>
<evidence type="ECO:0000256" key="3">
    <source>
        <dbReference type="ARBA" id="ARBA00022801"/>
    </source>
</evidence>
<dbReference type="InterPro" id="IPR001967">
    <property type="entry name" value="Peptidase_S11_N"/>
</dbReference>
<evidence type="ECO:0000256" key="9">
    <source>
        <dbReference type="SAM" id="Phobius"/>
    </source>
</evidence>
<proteinExistence type="inferred from homology"/>
<keyword evidence="9" id="KW-0472">Membrane</keyword>
<keyword evidence="11" id="KW-0645">Protease</keyword>
<dbReference type="PANTHER" id="PTHR21581:SF33">
    <property type="entry name" value="D-ALANYL-D-ALANINE CARBOXYPEPTIDASE DACB"/>
    <property type="match status" value="1"/>
</dbReference>
<dbReference type="InterPro" id="IPR012338">
    <property type="entry name" value="Beta-lactam/transpept-like"/>
</dbReference>
<feature type="region of interest" description="Disordered" evidence="8">
    <location>
        <begin position="1"/>
        <end position="67"/>
    </location>
</feature>
<evidence type="ECO:0000256" key="1">
    <source>
        <dbReference type="ARBA" id="ARBA00007164"/>
    </source>
</evidence>
<evidence type="ECO:0000313" key="12">
    <source>
        <dbReference type="Proteomes" id="UP001058236"/>
    </source>
</evidence>
<keyword evidence="3" id="KW-0378">Hydrolase</keyword>
<comment type="similarity">
    <text evidence="1 7">Belongs to the peptidase S11 family.</text>
</comment>
<reference evidence="11" key="1">
    <citation type="submission" date="2022-07" db="EMBL/GenBank/DDBJ databases">
        <title>Genomic of Streptomyces cavourensis F2.</title>
        <authorList>
            <person name="Hu S."/>
            <person name="Liang W."/>
        </authorList>
    </citation>
    <scope>NUCLEOTIDE SEQUENCE</scope>
    <source>
        <strain evidence="11">F2</strain>
    </source>
</reference>
<dbReference type="Proteomes" id="UP001058236">
    <property type="component" value="Chromosome"/>
</dbReference>
<gene>
    <name evidence="11" type="ORF">NLU04_21025</name>
</gene>
<keyword evidence="12" id="KW-1185">Reference proteome</keyword>
<dbReference type="PRINTS" id="PR00725">
    <property type="entry name" value="DADACBPTASE1"/>
</dbReference>
<keyword evidence="11" id="KW-0121">Carboxypeptidase</keyword>
<keyword evidence="9" id="KW-1133">Transmembrane helix</keyword>
<name>A0ABY5FAS6_9ACTN</name>
<dbReference type="PANTHER" id="PTHR21581">
    <property type="entry name" value="D-ALANYL-D-ALANINE CARBOXYPEPTIDASE"/>
    <property type="match status" value="1"/>
</dbReference>
<evidence type="ECO:0000259" key="10">
    <source>
        <dbReference type="Pfam" id="PF00768"/>
    </source>
</evidence>
<feature type="transmembrane region" description="Helical" evidence="9">
    <location>
        <begin position="107"/>
        <end position="125"/>
    </location>
</feature>
<dbReference type="GO" id="GO:0004180">
    <property type="term" value="F:carboxypeptidase activity"/>
    <property type="evidence" value="ECO:0007669"/>
    <property type="project" value="UniProtKB-KW"/>
</dbReference>
<sequence>MALSTGRAATPADRTADEPRRTAPSWARPEGDDQRTRALVVPKALDTPTTDFAHPAPPPAPAPRPFEPVIASSHQAVDSAEAPLDQLTDTPTPAETLRRTAGRRIKVWAPILLLLAGAVAGAQLLRPLPDPHIIAADRTHTVEGRFAIPWPEEGQGAVSIPGSGTISTFGMQKPVPIASVAKIMTAYVVLKDHPLRKGEDGPTVTVDARAVAEGQSENESRIAGLTEGSTYNQLDMLKMLMIPSGNNTARLLARWSTGRGSEAPFVEKMNAAARELGMKNTTYTDPSGLDAGTVSTAIDQLKLAEAVMKDDVFRSVVALPDAEIENLSQRLINNNALLSAPELSIRGIKTGSSTPAGGALVWAGYKTVGNETPLILGVLLEQRADGPDLNATRSLALVLANSKKVVESVRGALTSATVVRKGDTVGYVDDGLGGRTPLVAGADLKVAATPGQMLRLTLGTGGGMGVKTSVPRMAAAGAEVGVLTAGEGAGARSVTVVAGEELTEPSIGTRLTRVG</sequence>
<dbReference type="Gene3D" id="3.40.710.10">
    <property type="entry name" value="DD-peptidase/beta-lactamase superfamily"/>
    <property type="match status" value="1"/>
</dbReference>
<keyword evidence="5" id="KW-0573">Peptidoglycan synthesis</keyword>
<dbReference type="EMBL" id="CP101397">
    <property type="protein sequence ID" value="UTR80781.1"/>
    <property type="molecule type" value="Genomic_DNA"/>
</dbReference>
<keyword evidence="6" id="KW-0961">Cell wall biogenesis/degradation</keyword>
<dbReference type="SUPFAM" id="SSF56601">
    <property type="entry name" value="beta-lactamase/transpeptidase-like"/>
    <property type="match status" value="1"/>
</dbReference>
<evidence type="ECO:0000256" key="5">
    <source>
        <dbReference type="ARBA" id="ARBA00022984"/>
    </source>
</evidence>
<evidence type="ECO:0000256" key="6">
    <source>
        <dbReference type="ARBA" id="ARBA00023316"/>
    </source>
</evidence>
<evidence type="ECO:0000313" key="11">
    <source>
        <dbReference type="EMBL" id="UTR80781.1"/>
    </source>
</evidence>
<accession>A0ABY5FAS6</accession>
<keyword evidence="4" id="KW-0133">Cell shape</keyword>
<dbReference type="RefSeq" id="WP_099128919.1">
    <property type="nucleotide sequence ID" value="NZ_CP101397.1"/>
</dbReference>
<evidence type="ECO:0000256" key="4">
    <source>
        <dbReference type="ARBA" id="ARBA00022960"/>
    </source>
</evidence>